<dbReference type="UniPathway" id="UPA00251">
    <property type="reaction ID" value="UER00375"/>
</dbReference>
<dbReference type="InterPro" id="IPR010961">
    <property type="entry name" value="4pyrrol_synth_NH2levulA_synth"/>
</dbReference>
<keyword evidence="9 15" id="KW-0012">Acyltransferase</keyword>
<keyword evidence="18" id="KW-1185">Reference proteome</keyword>
<evidence type="ECO:0000256" key="14">
    <source>
        <dbReference type="RuleBase" id="RU003693"/>
    </source>
</evidence>
<evidence type="ECO:0000256" key="15">
    <source>
        <dbReference type="RuleBase" id="RU910713"/>
    </source>
</evidence>
<dbReference type="CDD" id="cd06454">
    <property type="entry name" value="KBL_like"/>
    <property type="match status" value="1"/>
</dbReference>
<dbReference type="InterPro" id="IPR050087">
    <property type="entry name" value="AON_synthase_class-II"/>
</dbReference>
<keyword evidence="8 15" id="KW-0350">Heme biosynthesis</keyword>
<evidence type="ECO:0000256" key="3">
    <source>
        <dbReference type="ARBA" id="ARBA00008392"/>
    </source>
</evidence>
<evidence type="ECO:0000259" key="16">
    <source>
        <dbReference type="Pfam" id="PF00155"/>
    </source>
</evidence>
<feature type="domain" description="Aminotransferase class I/classII large" evidence="16">
    <location>
        <begin position="48"/>
        <end position="390"/>
    </location>
</feature>
<dbReference type="GO" id="GO:0030170">
    <property type="term" value="F:pyridoxal phosphate binding"/>
    <property type="evidence" value="ECO:0007669"/>
    <property type="project" value="UniProtKB-UniRule"/>
</dbReference>
<evidence type="ECO:0000256" key="7">
    <source>
        <dbReference type="ARBA" id="ARBA00022898"/>
    </source>
</evidence>
<comment type="subunit">
    <text evidence="4">Homodimer.</text>
</comment>
<dbReference type="GO" id="GO:0006782">
    <property type="term" value="P:protoporphyrinogen IX biosynthetic process"/>
    <property type="evidence" value="ECO:0007669"/>
    <property type="project" value="UniProtKB-UniRule"/>
</dbReference>
<comment type="similarity">
    <text evidence="3 14">Belongs to the class-II pyridoxal-phosphate-dependent aminotransferase family.</text>
</comment>
<comment type="pathway">
    <text evidence="2 15">Porphyrin-containing compound metabolism; protoporphyrin-IX biosynthesis; 5-aminolevulinate from glycine: step 1/1.</text>
</comment>
<keyword evidence="7 14" id="KW-0663">Pyridoxal phosphate</keyword>
<comment type="caution">
    <text evidence="17">The sequence shown here is derived from an EMBL/GenBank/DDBJ whole genome shotgun (WGS) entry which is preliminary data.</text>
</comment>
<evidence type="ECO:0000256" key="10">
    <source>
        <dbReference type="ARBA" id="ARBA00031691"/>
    </source>
</evidence>
<dbReference type="InterPro" id="IPR015424">
    <property type="entry name" value="PyrdxlP-dep_Trfase"/>
</dbReference>
<proteinExistence type="inferred from homology"/>
<evidence type="ECO:0000256" key="6">
    <source>
        <dbReference type="ARBA" id="ARBA00022679"/>
    </source>
</evidence>
<evidence type="ECO:0000256" key="4">
    <source>
        <dbReference type="ARBA" id="ARBA00011738"/>
    </source>
</evidence>
<dbReference type="PROSITE" id="PS00599">
    <property type="entry name" value="AA_TRANSFER_CLASS_2"/>
    <property type="match status" value="1"/>
</dbReference>
<evidence type="ECO:0000256" key="9">
    <source>
        <dbReference type="ARBA" id="ARBA00023315"/>
    </source>
</evidence>
<evidence type="ECO:0000313" key="18">
    <source>
        <dbReference type="Proteomes" id="UP000095463"/>
    </source>
</evidence>
<evidence type="ECO:0000256" key="12">
    <source>
        <dbReference type="ARBA" id="ARBA00032773"/>
    </source>
</evidence>
<dbReference type="EC" id="2.3.1.37" evidence="5 15"/>
<sequence>MDYRGFFEDAVDTLRQEKRYRVFADLERIAGRFPRAIFRDNADNQREITIWCSNDYLGMGQHPVTIAAMQDTAGRLGVGAGGTRNISGTNRPLVELERSLADLHRKEAALVFTSGFVSNEAAISTIARLLPDCVIFSDQLNHASMIQGVRQSGMEKKIFRHNDVAHLRELLASVDRKRPKLIVFESVYSMDGDVAPIAEICDLAEEFGALTYIDEVHAVGMYGPRGGGIADREGLMGRIDIIEGTLAKGFGVMGGYVAANQAIIDAIRSYAPEFIFTTALPPALCAAARASIEHLKLSSVEREGQQRQAQLTKDILGDAGLPVLKTDTHIVPVIVGDARLCKAASDMLLEKHNIYIQPINYPTVPKGTERLRITPTPLHTDEMIIELRHALVSVWASLELPRERPTAKVSSNKLISGDLTLTGAGG</sequence>
<dbReference type="InterPro" id="IPR001917">
    <property type="entry name" value="Aminotrans_II_pyridoxalP_BS"/>
</dbReference>
<keyword evidence="6 15" id="KW-0808">Transferase</keyword>
<evidence type="ECO:0000256" key="13">
    <source>
        <dbReference type="ARBA" id="ARBA00047654"/>
    </source>
</evidence>
<organism evidence="17 18">
    <name type="scientific">Devosia insulae DS-56</name>
    <dbReference type="NCBI Taxonomy" id="1116389"/>
    <lineage>
        <taxon>Bacteria</taxon>
        <taxon>Pseudomonadati</taxon>
        <taxon>Pseudomonadota</taxon>
        <taxon>Alphaproteobacteria</taxon>
        <taxon>Hyphomicrobiales</taxon>
        <taxon>Devosiaceae</taxon>
        <taxon>Devosia</taxon>
    </lineage>
</organism>
<dbReference type="InterPro" id="IPR015422">
    <property type="entry name" value="PyrdxlP-dep_Trfase_small"/>
</dbReference>
<comment type="catalytic activity">
    <reaction evidence="13 15">
        <text>succinyl-CoA + glycine + H(+) = 5-aminolevulinate + CO2 + CoA</text>
        <dbReference type="Rhea" id="RHEA:12921"/>
        <dbReference type="ChEBI" id="CHEBI:15378"/>
        <dbReference type="ChEBI" id="CHEBI:16526"/>
        <dbReference type="ChEBI" id="CHEBI:57287"/>
        <dbReference type="ChEBI" id="CHEBI:57292"/>
        <dbReference type="ChEBI" id="CHEBI:57305"/>
        <dbReference type="ChEBI" id="CHEBI:356416"/>
        <dbReference type="EC" id="2.3.1.37"/>
    </reaction>
</comment>
<comment type="cofactor">
    <cofactor evidence="1 14">
        <name>pyridoxal 5'-phosphate</name>
        <dbReference type="ChEBI" id="CHEBI:597326"/>
    </cofactor>
</comment>
<protein>
    <recommendedName>
        <fullName evidence="5 15">5-aminolevulinate synthase</fullName>
        <ecNumber evidence="5 15">2.3.1.37</ecNumber>
    </recommendedName>
    <alternativeName>
        <fullName evidence="10 15">5-aminolevulinic acid synthase</fullName>
    </alternativeName>
    <alternativeName>
        <fullName evidence="11 15">Delta-ALA synthase</fullName>
    </alternativeName>
    <alternativeName>
        <fullName evidence="12 15">Delta-aminolevulinate synthase</fullName>
    </alternativeName>
</protein>
<reference evidence="17 18" key="1">
    <citation type="journal article" date="2015" name="Genome Announc.">
        <title>Genome Assemblies of Three Soil-Associated Devosia species: D. insulae, D. limi, and D. soli.</title>
        <authorList>
            <person name="Hassan Y.I."/>
            <person name="Lepp D."/>
            <person name="Zhou T."/>
        </authorList>
    </citation>
    <scope>NUCLEOTIDE SEQUENCE [LARGE SCALE GENOMIC DNA]</scope>
    <source>
        <strain evidence="17 18">DS-56</strain>
    </source>
</reference>
<name>A0A1E5XKE2_9HYPH</name>
<evidence type="ECO:0000256" key="1">
    <source>
        <dbReference type="ARBA" id="ARBA00001933"/>
    </source>
</evidence>
<dbReference type="EMBL" id="LAJE02000339">
    <property type="protein sequence ID" value="OEO29052.1"/>
    <property type="molecule type" value="Genomic_DNA"/>
</dbReference>
<dbReference type="OrthoDB" id="9807157at2"/>
<dbReference type="Gene3D" id="3.40.640.10">
    <property type="entry name" value="Type I PLP-dependent aspartate aminotransferase-like (Major domain)"/>
    <property type="match status" value="1"/>
</dbReference>
<dbReference type="PANTHER" id="PTHR13693:SF102">
    <property type="entry name" value="2-AMINO-3-KETOBUTYRATE COENZYME A LIGASE, MITOCHONDRIAL"/>
    <property type="match status" value="1"/>
</dbReference>
<accession>A0A1E5XKE2</accession>
<evidence type="ECO:0000256" key="11">
    <source>
        <dbReference type="ARBA" id="ARBA00031945"/>
    </source>
</evidence>
<dbReference type="RefSeq" id="WP_069911673.1">
    <property type="nucleotide sequence ID" value="NZ_LAJE02000339.1"/>
</dbReference>
<evidence type="ECO:0000256" key="8">
    <source>
        <dbReference type="ARBA" id="ARBA00023133"/>
    </source>
</evidence>
<evidence type="ECO:0000313" key="17">
    <source>
        <dbReference type="EMBL" id="OEO29052.1"/>
    </source>
</evidence>
<gene>
    <name evidence="17" type="ORF">VW23_027250</name>
</gene>
<dbReference type="FunFam" id="3.40.640.10:FF:000006">
    <property type="entry name" value="5-aminolevulinate synthase, mitochondrial"/>
    <property type="match status" value="1"/>
</dbReference>
<dbReference type="Proteomes" id="UP000095463">
    <property type="component" value="Unassembled WGS sequence"/>
</dbReference>
<dbReference type="Gene3D" id="3.90.1150.10">
    <property type="entry name" value="Aspartate Aminotransferase, domain 1"/>
    <property type="match status" value="1"/>
</dbReference>
<evidence type="ECO:0000256" key="5">
    <source>
        <dbReference type="ARBA" id="ARBA00013257"/>
    </source>
</evidence>
<dbReference type="PANTHER" id="PTHR13693">
    <property type="entry name" value="CLASS II AMINOTRANSFERASE/8-AMINO-7-OXONONANOATE SYNTHASE"/>
    <property type="match status" value="1"/>
</dbReference>
<evidence type="ECO:0000256" key="2">
    <source>
        <dbReference type="ARBA" id="ARBA00005029"/>
    </source>
</evidence>
<dbReference type="InterPro" id="IPR015421">
    <property type="entry name" value="PyrdxlP-dep_Trfase_major"/>
</dbReference>
<dbReference type="SUPFAM" id="SSF53383">
    <property type="entry name" value="PLP-dependent transferases"/>
    <property type="match status" value="1"/>
</dbReference>
<dbReference type="NCBIfam" id="TIGR01821">
    <property type="entry name" value="5aminolev_synth"/>
    <property type="match status" value="1"/>
</dbReference>
<dbReference type="InterPro" id="IPR004839">
    <property type="entry name" value="Aminotransferase_I/II_large"/>
</dbReference>
<dbReference type="AlphaFoldDB" id="A0A1E5XKE2"/>
<dbReference type="GO" id="GO:0003870">
    <property type="term" value="F:5-aminolevulinate synthase activity"/>
    <property type="evidence" value="ECO:0007669"/>
    <property type="project" value="UniProtKB-EC"/>
</dbReference>
<dbReference type="Pfam" id="PF00155">
    <property type="entry name" value="Aminotran_1_2"/>
    <property type="match status" value="1"/>
</dbReference>